<protein>
    <submittedName>
        <fullName evidence="2">Acyl carrier protein</fullName>
    </submittedName>
</protein>
<sequence length="75" mass="8713">MEKLLAILEDMKPGVDFKKEKKLIEDGILDSFDIVEIIAAIDDEFDVEIPVMEVQPEIFNDVEKLYALIERLMEE</sequence>
<dbReference type="AlphaFoldDB" id="A0A4R3T7H3"/>
<dbReference type="InterPro" id="IPR036736">
    <property type="entry name" value="ACP-like_sf"/>
</dbReference>
<dbReference type="EMBL" id="SMBP01000018">
    <property type="protein sequence ID" value="TCU57583.1"/>
    <property type="molecule type" value="Genomic_DNA"/>
</dbReference>
<gene>
    <name evidence="2" type="ORF">EDD61_11826</name>
</gene>
<accession>A0A4R3T7H3</accession>
<dbReference type="Proteomes" id="UP000295773">
    <property type="component" value="Unassembled WGS sequence"/>
</dbReference>
<feature type="domain" description="Carrier" evidence="1">
    <location>
        <begin position="1"/>
        <end position="73"/>
    </location>
</feature>
<dbReference type="Pfam" id="PF00550">
    <property type="entry name" value="PP-binding"/>
    <property type="match status" value="1"/>
</dbReference>
<evidence type="ECO:0000259" key="1">
    <source>
        <dbReference type="PROSITE" id="PS50075"/>
    </source>
</evidence>
<name>A0A4R3T7H3_9FIRM</name>
<keyword evidence="3" id="KW-1185">Reference proteome</keyword>
<dbReference type="InterPro" id="IPR009081">
    <property type="entry name" value="PP-bd_ACP"/>
</dbReference>
<dbReference type="PROSITE" id="PS50075">
    <property type="entry name" value="CARRIER"/>
    <property type="match status" value="1"/>
</dbReference>
<dbReference type="SUPFAM" id="SSF47336">
    <property type="entry name" value="ACP-like"/>
    <property type="match status" value="1"/>
</dbReference>
<evidence type="ECO:0000313" key="3">
    <source>
        <dbReference type="Proteomes" id="UP000295773"/>
    </source>
</evidence>
<reference evidence="2 3" key="1">
    <citation type="submission" date="2019-03" db="EMBL/GenBank/DDBJ databases">
        <title>Genomic Encyclopedia of Type Strains, Phase IV (KMG-IV): sequencing the most valuable type-strain genomes for metagenomic binning, comparative biology and taxonomic classification.</title>
        <authorList>
            <person name="Goeker M."/>
        </authorList>
    </citation>
    <scope>NUCLEOTIDE SEQUENCE [LARGE SCALE GENOMIC DNA]</scope>
    <source>
        <strain evidence="2 3">DSM 29481</strain>
    </source>
</reference>
<dbReference type="RefSeq" id="WP_132225276.1">
    <property type="nucleotide sequence ID" value="NZ_JANKBG010000017.1"/>
</dbReference>
<comment type="caution">
    <text evidence="2">The sequence shown here is derived from an EMBL/GenBank/DDBJ whole genome shotgun (WGS) entry which is preliminary data.</text>
</comment>
<evidence type="ECO:0000313" key="2">
    <source>
        <dbReference type="EMBL" id="TCU57583.1"/>
    </source>
</evidence>
<dbReference type="Gene3D" id="1.10.1200.10">
    <property type="entry name" value="ACP-like"/>
    <property type="match status" value="1"/>
</dbReference>
<organism evidence="2 3">
    <name type="scientific">Longicatena caecimuris</name>
    <dbReference type="NCBI Taxonomy" id="1796635"/>
    <lineage>
        <taxon>Bacteria</taxon>
        <taxon>Bacillati</taxon>
        <taxon>Bacillota</taxon>
        <taxon>Erysipelotrichia</taxon>
        <taxon>Erysipelotrichales</taxon>
        <taxon>Erysipelotrichaceae</taxon>
        <taxon>Longicatena</taxon>
    </lineage>
</organism>
<proteinExistence type="predicted"/>